<dbReference type="GO" id="GO:0005507">
    <property type="term" value="F:copper ion binding"/>
    <property type="evidence" value="ECO:0007669"/>
    <property type="project" value="InterPro"/>
</dbReference>
<comment type="catalytic activity">
    <reaction evidence="3">
        <text>2 superoxide + 2 H(+) = H2O2 + O2</text>
        <dbReference type="Rhea" id="RHEA:20696"/>
        <dbReference type="ChEBI" id="CHEBI:15378"/>
        <dbReference type="ChEBI" id="CHEBI:15379"/>
        <dbReference type="ChEBI" id="CHEBI:16240"/>
        <dbReference type="ChEBI" id="CHEBI:18421"/>
        <dbReference type="EC" id="1.15.1.1"/>
    </reaction>
</comment>
<dbReference type="GO" id="GO:0004784">
    <property type="term" value="F:superoxide dismutase activity"/>
    <property type="evidence" value="ECO:0007669"/>
    <property type="project" value="UniProtKB-EC"/>
</dbReference>
<organism evidence="7 8">
    <name type="scientific">Cellulomonas bogoriensis 69B4 = DSM 16987</name>
    <dbReference type="NCBI Taxonomy" id="1386082"/>
    <lineage>
        <taxon>Bacteria</taxon>
        <taxon>Bacillati</taxon>
        <taxon>Actinomycetota</taxon>
        <taxon>Actinomycetes</taxon>
        <taxon>Micrococcales</taxon>
        <taxon>Cellulomonadaceae</taxon>
        <taxon>Cellulomonas</taxon>
    </lineage>
</organism>
<dbReference type="InterPro" id="IPR024134">
    <property type="entry name" value="SOD_Cu/Zn_/chaperone"/>
</dbReference>
<evidence type="ECO:0000313" key="8">
    <source>
        <dbReference type="Proteomes" id="UP000054314"/>
    </source>
</evidence>
<evidence type="ECO:0000259" key="6">
    <source>
        <dbReference type="Pfam" id="PF00080"/>
    </source>
</evidence>
<feature type="region of interest" description="Disordered" evidence="4">
    <location>
        <begin position="25"/>
        <end position="48"/>
    </location>
</feature>
<evidence type="ECO:0000256" key="2">
    <source>
        <dbReference type="ARBA" id="ARBA00024900"/>
    </source>
</evidence>
<evidence type="ECO:0000256" key="1">
    <source>
        <dbReference type="ARBA" id="ARBA00010457"/>
    </source>
</evidence>
<dbReference type="RefSeq" id="WP_035062224.1">
    <property type="nucleotide sequence ID" value="NZ_AXCZ01000180.1"/>
</dbReference>
<evidence type="ECO:0000313" key="7">
    <source>
        <dbReference type="EMBL" id="KGM09599.1"/>
    </source>
</evidence>
<dbReference type="InterPro" id="IPR036423">
    <property type="entry name" value="SOD-like_Cu/Zn_dom_sf"/>
</dbReference>
<feature type="signal peptide" evidence="5">
    <location>
        <begin position="1"/>
        <end position="23"/>
    </location>
</feature>
<sequence>MRRTTRALLVPAAATVLLVGCTADDVEDPPGGLPAEDATTEDGAAGMDTEPGATAVLRTPEGEEIGTVWLTDTGTGTEVRVQANGLEPGFRGFHIHGIGECEPDSPAPDDPDDVGDFLSAGGHLDLDGSDHGAHAGDLPPLLVTGQGTADLTILTDLFTIEDLLDEDGAAFMVHGERDNFAHIPERYAPDGPDEDTLATGDAGPRIACGVVTP</sequence>
<comment type="function">
    <text evidence="2">Destroys radicals which are normally produced within the cells and which are toxic to biological systems. May play a role in favoring mycobacterial survival in phagocytes.</text>
</comment>
<feature type="domain" description="Superoxide dismutase copper/zinc binding" evidence="6">
    <location>
        <begin position="66"/>
        <end position="211"/>
    </location>
</feature>
<keyword evidence="8" id="KW-1185">Reference proteome</keyword>
<reference evidence="7 8" key="1">
    <citation type="submission" date="2013-08" db="EMBL/GenBank/DDBJ databases">
        <title>Genome sequencing of Cellulomonas bogoriensis 69B4.</title>
        <authorList>
            <person name="Chen F."/>
            <person name="Li Y."/>
            <person name="Wang G."/>
        </authorList>
    </citation>
    <scope>NUCLEOTIDE SEQUENCE [LARGE SCALE GENOMIC DNA]</scope>
    <source>
        <strain evidence="7 8">69B4</strain>
    </source>
</reference>
<dbReference type="Gene3D" id="2.60.40.200">
    <property type="entry name" value="Superoxide dismutase, copper/zinc binding domain"/>
    <property type="match status" value="1"/>
</dbReference>
<dbReference type="Proteomes" id="UP000054314">
    <property type="component" value="Unassembled WGS sequence"/>
</dbReference>
<dbReference type="InterPro" id="IPR001424">
    <property type="entry name" value="SOD_Cu_Zn_dom"/>
</dbReference>
<dbReference type="OrthoDB" id="9792957at2"/>
<evidence type="ECO:0000256" key="4">
    <source>
        <dbReference type="SAM" id="MobiDB-lite"/>
    </source>
</evidence>
<comment type="similarity">
    <text evidence="1 3">Belongs to the Cu-Zn superoxide dismutase family.</text>
</comment>
<dbReference type="AlphaFoldDB" id="A0A0A0BR72"/>
<comment type="caution">
    <text evidence="7">The sequence shown here is derived from an EMBL/GenBank/DDBJ whole genome shotgun (WGS) entry which is preliminary data.</text>
</comment>
<keyword evidence="5" id="KW-0732">Signal</keyword>
<proteinExistence type="inferred from homology"/>
<comment type="cofactor">
    <cofactor evidence="3">
        <name>Zn(2+)</name>
        <dbReference type="ChEBI" id="CHEBI:29105"/>
    </cofactor>
    <text evidence="3">Binds 1 zinc ion per subunit.</text>
</comment>
<dbReference type="SUPFAM" id="SSF49329">
    <property type="entry name" value="Cu,Zn superoxide dismutase-like"/>
    <property type="match status" value="1"/>
</dbReference>
<dbReference type="PROSITE" id="PS51257">
    <property type="entry name" value="PROKAR_LIPOPROTEIN"/>
    <property type="match status" value="1"/>
</dbReference>
<evidence type="ECO:0000256" key="3">
    <source>
        <dbReference type="RuleBase" id="RU000393"/>
    </source>
</evidence>
<keyword evidence="3" id="KW-0560">Oxidoreductase</keyword>
<name>A0A0A0BR72_9CELL</name>
<keyword evidence="3" id="KW-0479">Metal-binding</keyword>
<dbReference type="EC" id="1.15.1.1" evidence="3"/>
<evidence type="ECO:0000256" key="5">
    <source>
        <dbReference type="SAM" id="SignalP"/>
    </source>
</evidence>
<dbReference type="CDD" id="cd00305">
    <property type="entry name" value="Cu-Zn_Superoxide_Dismutase"/>
    <property type="match status" value="1"/>
</dbReference>
<dbReference type="PANTHER" id="PTHR10003">
    <property type="entry name" value="SUPEROXIDE DISMUTASE CU-ZN -RELATED"/>
    <property type="match status" value="1"/>
</dbReference>
<keyword evidence="3" id="KW-0862">Zinc</keyword>
<protein>
    <recommendedName>
        <fullName evidence="3">Superoxide dismutase [Cu-Zn]</fullName>
        <ecNumber evidence="3">1.15.1.1</ecNumber>
    </recommendedName>
</protein>
<dbReference type="EMBL" id="AXCZ01000180">
    <property type="protein sequence ID" value="KGM09599.1"/>
    <property type="molecule type" value="Genomic_DNA"/>
</dbReference>
<comment type="cofactor">
    <cofactor evidence="3">
        <name>Cu cation</name>
        <dbReference type="ChEBI" id="CHEBI:23378"/>
    </cofactor>
    <text evidence="3">Binds 1 copper ion per subunit.</text>
</comment>
<dbReference type="Pfam" id="PF00080">
    <property type="entry name" value="Sod_Cu"/>
    <property type="match status" value="1"/>
</dbReference>
<dbReference type="PROSITE" id="PS00332">
    <property type="entry name" value="SOD_CU_ZN_2"/>
    <property type="match status" value="1"/>
</dbReference>
<accession>A0A0A0BR72</accession>
<gene>
    <name evidence="7" type="ORF">N869_06455</name>
</gene>
<feature type="chain" id="PRO_5001959703" description="Superoxide dismutase [Cu-Zn]" evidence="5">
    <location>
        <begin position="24"/>
        <end position="213"/>
    </location>
</feature>
<keyword evidence="3" id="KW-0186">Copper</keyword>
<dbReference type="InterPro" id="IPR018152">
    <property type="entry name" value="SOD_Cu/Zn_BS"/>
</dbReference>